<keyword evidence="10" id="KW-0812">Transmembrane</keyword>
<dbReference type="SMART" id="SM00387">
    <property type="entry name" value="HATPase_c"/>
    <property type="match status" value="1"/>
</dbReference>
<evidence type="ECO:0000313" key="12">
    <source>
        <dbReference type="EMBL" id="OWK36357.1"/>
    </source>
</evidence>
<gene>
    <name evidence="12" type="ORF">FRUB_08920</name>
</gene>
<evidence type="ECO:0000256" key="7">
    <source>
        <dbReference type="ARBA" id="ARBA00022840"/>
    </source>
</evidence>
<feature type="coiled-coil region" evidence="9">
    <location>
        <begin position="257"/>
        <end position="305"/>
    </location>
</feature>
<dbReference type="PANTHER" id="PTHR43065">
    <property type="entry name" value="SENSOR HISTIDINE KINASE"/>
    <property type="match status" value="1"/>
</dbReference>
<dbReference type="EMBL" id="NIDE01000017">
    <property type="protein sequence ID" value="OWK36357.1"/>
    <property type="molecule type" value="Genomic_DNA"/>
</dbReference>
<dbReference type="EC" id="2.7.13.3" evidence="2"/>
<keyword evidence="5" id="KW-0547">Nucleotide-binding</keyword>
<dbReference type="Gene3D" id="3.30.565.10">
    <property type="entry name" value="Histidine kinase-like ATPase, C-terminal domain"/>
    <property type="match status" value="1"/>
</dbReference>
<reference evidence="13" key="1">
    <citation type="submission" date="2017-06" db="EMBL/GenBank/DDBJ databases">
        <title>Genome analysis of Fimbriiglobus ruber SP5, the first member of the order Planctomycetales with confirmed chitinolytic capability.</title>
        <authorList>
            <person name="Ravin N.V."/>
            <person name="Rakitin A.L."/>
            <person name="Ivanova A.A."/>
            <person name="Beletsky A.V."/>
            <person name="Kulichevskaya I.S."/>
            <person name="Mardanov A.V."/>
            <person name="Dedysh S.N."/>
        </authorList>
    </citation>
    <scope>NUCLEOTIDE SEQUENCE [LARGE SCALE GENOMIC DNA]</scope>
    <source>
        <strain evidence="13">SP5</strain>
    </source>
</reference>
<dbReference type="PANTHER" id="PTHR43065:SF10">
    <property type="entry name" value="PEROXIDE STRESS-ACTIVATED HISTIDINE KINASE MAK3"/>
    <property type="match status" value="1"/>
</dbReference>
<comment type="caution">
    <text evidence="12">The sequence shown here is derived from an EMBL/GenBank/DDBJ whole genome shotgun (WGS) entry which is preliminary data.</text>
</comment>
<organism evidence="12 13">
    <name type="scientific">Fimbriiglobus ruber</name>
    <dbReference type="NCBI Taxonomy" id="1908690"/>
    <lineage>
        <taxon>Bacteria</taxon>
        <taxon>Pseudomonadati</taxon>
        <taxon>Planctomycetota</taxon>
        <taxon>Planctomycetia</taxon>
        <taxon>Gemmatales</taxon>
        <taxon>Gemmataceae</taxon>
        <taxon>Fimbriiglobus</taxon>
    </lineage>
</organism>
<keyword evidence="4" id="KW-0808">Transferase</keyword>
<dbReference type="PROSITE" id="PS50109">
    <property type="entry name" value="HIS_KIN"/>
    <property type="match status" value="1"/>
</dbReference>
<evidence type="ECO:0000256" key="3">
    <source>
        <dbReference type="ARBA" id="ARBA00022553"/>
    </source>
</evidence>
<dbReference type="InterPro" id="IPR005467">
    <property type="entry name" value="His_kinase_dom"/>
</dbReference>
<dbReference type="Proteomes" id="UP000214646">
    <property type="component" value="Unassembled WGS sequence"/>
</dbReference>
<evidence type="ECO:0000256" key="2">
    <source>
        <dbReference type="ARBA" id="ARBA00012438"/>
    </source>
</evidence>
<feature type="transmembrane region" description="Helical" evidence="10">
    <location>
        <begin position="212"/>
        <end position="234"/>
    </location>
</feature>
<sequence length="566" mass="64560">MTDPPARPALSDAAPPPPPPKPRALWTFALGAAPAIFVWLVMGGWLATMLYNRANWSEEADEALVREWLEETRNFRKTLPELVREYERLREEDPTGTAAPLRLRDKRSEMEELMHGLAEPTRAYLNQLPGFPVIYRLEVVFAPTPGGPETPEEIVWDSTLPRPRQQSRVRVHVLETRPLGPNDPRAVIRCEYQLHAFNKLQRQEDERHRISLVAEAVLVAAALLAVLFVARFLMRERKRETQRMAALTAAEYRERELLKTRLRQQQAERARDELDRKLLEQQLDAANLEKRADEAEKTALEMKSQLYASIGIMAGSYAHNIKNLLVRPNDLLSRCLEADGMTHDQESMLLEVRATLGTVTERLQQILRTIRRDPNKSEVTRVNLSNLVRDTARTWDEMGRDKWKLRVTADVQPGPHWVNGDLSHLQQGIENLVFNARDATFEMRNFLREEARKDGAQNPAARKQRLIEAAGWRGEVSLSLRREGDRVVLEVRDNGIGMTDEVRANCLRTHFTTKRDNALYEGYSAGMGLGLSFVAMVLEHHQAALEIESAPHKGAVFRIRFPAAGE</sequence>
<evidence type="ECO:0000256" key="5">
    <source>
        <dbReference type="ARBA" id="ARBA00022741"/>
    </source>
</evidence>
<dbReference type="GO" id="GO:0004673">
    <property type="term" value="F:protein histidine kinase activity"/>
    <property type="evidence" value="ECO:0007669"/>
    <property type="project" value="UniProtKB-EC"/>
</dbReference>
<keyword evidence="6" id="KW-0418">Kinase</keyword>
<evidence type="ECO:0000256" key="10">
    <source>
        <dbReference type="SAM" id="Phobius"/>
    </source>
</evidence>
<dbReference type="RefSeq" id="WP_088259374.1">
    <property type="nucleotide sequence ID" value="NZ_NIDE01000017.1"/>
</dbReference>
<keyword evidence="13" id="KW-1185">Reference proteome</keyword>
<dbReference type="GO" id="GO:0005524">
    <property type="term" value="F:ATP binding"/>
    <property type="evidence" value="ECO:0007669"/>
    <property type="project" value="UniProtKB-KW"/>
</dbReference>
<name>A0A225DJP5_9BACT</name>
<evidence type="ECO:0000259" key="11">
    <source>
        <dbReference type="PROSITE" id="PS50109"/>
    </source>
</evidence>
<keyword evidence="8" id="KW-0902">Two-component regulatory system</keyword>
<proteinExistence type="predicted"/>
<keyword evidence="7" id="KW-0067">ATP-binding</keyword>
<dbReference type="OrthoDB" id="9780487at2"/>
<dbReference type="SUPFAM" id="SSF55874">
    <property type="entry name" value="ATPase domain of HSP90 chaperone/DNA topoisomerase II/histidine kinase"/>
    <property type="match status" value="1"/>
</dbReference>
<keyword evidence="10" id="KW-1133">Transmembrane helix</keyword>
<dbReference type="InterPro" id="IPR004358">
    <property type="entry name" value="Sig_transdc_His_kin-like_C"/>
</dbReference>
<feature type="domain" description="Histidine kinase" evidence="11">
    <location>
        <begin position="316"/>
        <end position="565"/>
    </location>
</feature>
<evidence type="ECO:0000256" key="6">
    <source>
        <dbReference type="ARBA" id="ARBA00022777"/>
    </source>
</evidence>
<keyword evidence="3" id="KW-0597">Phosphoprotein</keyword>
<evidence type="ECO:0000256" key="9">
    <source>
        <dbReference type="SAM" id="Coils"/>
    </source>
</evidence>
<feature type="transmembrane region" description="Helical" evidence="10">
    <location>
        <begin position="25"/>
        <end position="47"/>
    </location>
</feature>
<keyword evidence="9" id="KW-0175">Coiled coil</keyword>
<evidence type="ECO:0000256" key="4">
    <source>
        <dbReference type="ARBA" id="ARBA00022679"/>
    </source>
</evidence>
<evidence type="ECO:0000313" key="13">
    <source>
        <dbReference type="Proteomes" id="UP000214646"/>
    </source>
</evidence>
<dbReference type="InterPro" id="IPR036890">
    <property type="entry name" value="HATPase_C_sf"/>
</dbReference>
<dbReference type="GO" id="GO:0000160">
    <property type="term" value="P:phosphorelay signal transduction system"/>
    <property type="evidence" value="ECO:0007669"/>
    <property type="project" value="UniProtKB-KW"/>
</dbReference>
<evidence type="ECO:0000256" key="8">
    <source>
        <dbReference type="ARBA" id="ARBA00023012"/>
    </source>
</evidence>
<dbReference type="AlphaFoldDB" id="A0A225DJP5"/>
<keyword evidence="10" id="KW-0472">Membrane</keyword>
<accession>A0A225DJP5</accession>
<protein>
    <recommendedName>
        <fullName evidence="2">histidine kinase</fullName>
        <ecNumber evidence="2">2.7.13.3</ecNumber>
    </recommendedName>
</protein>
<dbReference type="PRINTS" id="PR00344">
    <property type="entry name" value="BCTRLSENSOR"/>
</dbReference>
<comment type="catalytic activity">
    <reaction evidence="1">
        <text>ATP + protein L-histidine = ADP + protein N-phospho-L-histidine.</text>
        <dbReference type="EC" id="2.7.13.3"/>
    </reaction>
</comment>
<dbReference type="InterPro" id="IPR003594">
    <property type="entry name" value="HATPase_dom"/>
</dbReference>
<dbReference type="Pfam" id="PF02518">
    <property type="entry name" value="HATPase_c"/>
    <property type="match status" value="1"/>
</dbReference>
<evidence type="ECO:0000256" key="1">
    <source>
        <dbReference type="ARBA" id="ARBA00000085"/>
    </source>
</evidence>